<dbReference type="OrthoDB" id="9765468at2"/>
<proteinExistence type="predicted"/>
<dbReference type="AlphaFoldDB" id="A0A221W1Z7"/>
<organism evidence="1 2">
    <name type="scientific">Actinoalloteichus hoggarensis</name>
    <dbReference type="NCBI Taxonomy" id="1470176"/>
    <lineage>
        <taxon>Bacteria</taxon>
        <taxon>Bacillati</taxon>
        <taxon>Actinomycetota</taxon>
        <taxon>Actinomycetes</taxon>
        <taxon>Pseudonocardiales</taxon>
        <taxon>Pseudonocardiaceae</taxon>
        <taxon>Actinoalloteichus</taxon>
    </lineage>
</organism>
<dbReference type="EMBL" id="CP022521">
    <property type="protein sequence ID" value="ASO19709.1"/>
    <property type="molecule type" value="Genomic_DNA"/>
</dbReference>
<gene>
    <name evidence="1" type="ORF">AHOG_10330</name>
</gene>
<dbReference type="KEGG" id="ahg:AHOG_10330"/>
<name>A0A221W1Z7_9PSEU</name>
<accession>A0A221W1Z7</accession>
<dbReference type="RefSeq" id="WP_093941173.1">
    <property type="nucleotide sequence ID" value="NZ_CP022521.1"/>
</dbReference>
<sequence>MDGDRGEFASGGLLVLPITESRCRESRYAGMELAVQARSLGQVVSPTTVVLTGLLSRWCAGGPLRSAALDHVVEKSFSVRAWLVIDGEPDRRVGPVLNNLDADVLSETLFELVMVAAGTTSSPEARLVVAVQRFVDAEATVLADLREGSIRLRACWGLAETVESPPYFDEFWFSADRLRVLREHVIDKPTATRAAFGGTEGRSVPRSRRNLPVLDAARARLIAGLTEKLDAGVPISVEWEFGLLSHEIVLLSCPPNEWSSPIR</sequence>
<reference evidence="1 2" key="1">
    <citation type="submission" date="2017-07" db="EMBL/GenBank/DDBJ databases">
        <title>Complete genome sequence of Actinoalloteichus hoggarensis DSM 45943, type strain of Actinoalloteichus hoggarensis.</title>
        <authorList>
            <person name="Ruckert C."/>
            <person name="Nouioui I."/>
            <person name="Willmese J."/>
            <person name="van Wezel G."/>
            <person name="Klenk H.-P."/>
            <person name="Kalinowski J."/>
            <person name="Zotchev S.B."/>
        </authorList>
    </citation>
    <scope>NUCLEOTIDE SEQUENCE [LARGE SCALE GENOMIC DNA]</scope>
    <source>
        <strain evidence="1 2">DSM 45943</strain>
    </source>
</reference>
<dbReference type="Proteomes" id="UP000204221">
    <property type="component" value="Chromosome"/>
</dbReference>
<evidence type="ECO:0000313" key="1">
    <source>
        <dbReference type="EMBL" id="ASO19709.1"/>
    </source>
</evidence>
<keyword evidence="2" id="KW-1185">Reference proteome</keyword>
<protein>
    <submittedName>
        <fullName evidence="1">Uncharacterized protein</fullName>
    </submittedName>
</protein>
<evidence type="ECO:0000313" key="2">
    <source>
        <dbReference type="Proteomes" id="UP000204221"/>
    </source>
</evidence>